<evidence type="ECO:0000256" key="7">
    <source>
        <dbReference type="PIRSR" id="PIRSR602401-1"/>
    </source>
</evidence>
<feature type="binding site" description="axial binding residue" evidence="7">
    <location>
        <position position="478"/>
    </location>
    <ligand>
        <name>heme</name>
        <dbReference type="ChEBI" id="CHEBI:30413"/>
    </ligand>
    <ligandPart>
        <name>Fe</name>
        <dbReference type="ChEBI" id="CHEBI:18248"/>
    </ligandPart>
</feature>
<evidence type="ECO:0000256" key="6">
    <source>
        <dbReference type="ARBA" id="ARBA00023033"/>
    </source>
</evidence>
<dbReference type="InterPro" id="IPR050121">
    <property type="entry name" value="Cytochrome_P450_monoxygenase"/>
</dbReference>
<proteinExistence type="inferred from homology"/>
<evidence type="ECO:0000256" key="3">
    <source>
        <dbReference type="ARBA" id="ARBA00022723"/>
    </source>
</evidence>
<dbReference type="GO" id="GO:0004497">
    <property type="term" value="F:monooxygenase activity"/>
    <property type="evidence" value="ECO:0007669"/>
    <property type="project" value="UniProtKB-KW"/>
</dbReference>
<name>A0A6A6HUH1_9PLEO</name>
<dbReference type="RefSeq" id="XP_033676187.1">
    <property type="nucleotide sequence ID" value="XM_033826257.1"/>
</dbReference>
<sequence length="540" mass="61955">MESRAYLLSFVSGVSSEVLLFSRGEWDRYAPTILKSLTLSALGSFCLLWKGLGLSLIAALRETTLLGAVFLLGLFSSMAIYRLFFHPLRAFPGPVAARLSALWVFKESCPDLRFYVKLRQLHNQYGDFIRIRPREISICNPDAVVDIHGPRNHIRKGEFYDQLSPHRSLQMTRDPAFHSRKRRYWDKAFQTKSLQEYMPRLRKHYGTLLDIFTRHAASGEPIDMSDSFMYLGFDLISELTFGESFDMLSTGIPNEIIGEFIQGKKFVGFMVLSMWLFYLLKALPPIHDRIEYWLMWYERALDKRKAMDLQSPDFYTHISQAENFEHDRSHEAQLAIVAGSDTVAITLTNVCYLLCRYPEYQKKLFEEVGELPDEDGLIDDQILVGKPCLLGIINEALRLYPPVPSGVQRLTPPEGAVIAGRYIPGNTVVTTPTYALQRADKRAFVKPDDFIPERWFSQPELILRKDAFFPFSYGAYNCAGKPMAMMELRMSLAMVIKRFSLSFAPGKEAECQRFVEDQADCFIMHLHPLPLILKRRAGTE</sequence>
<keyword evidence="10" id="KW-1185">Reference proteome</keyword>
<comment type="similarity">
    <text evidence="2">Belongs to the cytochrome P450 family.</text>
</comment>
<dbReference type="GO" id="GO:0016705">
    <property type="term" value="F:oxidoreductase activity, acting on paired donors, with incorporation or reduction of molecular oxygen"/>
    <property type="evidence" value="ECO:0007669"/>
    <property type="project" value="InterPro"/>
</dbReference>
<dbReference type="PRINTS" id="PR00385">
    <property type="entry name" value="P450"/>
</dbReference>
<feature type="transmembrane region" description="Helical" evidence="8">
    <location>
        <begin position="36"/>
        <end position="59"/>
    </location>
</feature>
<dbReference type="GO" id="GO:0020037">
    <property type="term" value="F:heme binding"/>
    <property type="evidence" value="ECO:0007669"/>
    <property type="project" value="InterPro"/>
</dbReference>
<evidence type="ECO:0000256" key="2">
    <source>
        <dbReference type="ARBA" id="ARBA00010617"/>
    </source>
</evidence>
<evidence type="ECO:0000313" key="9">
    <source>
        <dbReference type="EMBL" id="KAF2241183.1"/>
    </source>
</evidence>
<dbReference type="InterPro" id="IPR001128">
    <property type="entry name" value="Cyt_P450"/>
</dbReference>
<accession>A0A6A6HUH1</accession>
<keyword evidence="3 7" id="KW-0479">Metal-binding</keyword>
<keyword evidence="8" id="KW-0812">Transmembrane</keyword>
<dbReference type="GO" id="GO:0005506">
    <property type="term" value="F:iron ion binding"/>
    <property type="evidence" value="ECO:0007669"/>
    <property type="project" value="InterPro"/>
</dbReference>
<dbReference type="PANTHER" id="PTHR24305:SF187">
    <property type="entry name" value="P450, PUTATIVE (EUROFUNG)-RELATED"/>
    <property type="match status" value="1"/>
</dbReference>
<evidence type="ECO:0000313" key="10">
    <source>
        <dbReference type="Proteomes" id="UP000800094"/>
    </source>
</evidence>
<dbReference type="InterPro" id="IPR002401">
    <property type="entry name" value="Cyt_P450_E_grp-I"/>
</dbReference>
<dbReference type="Gene3D" id="1.10.630.10">
    <property type="entry name" value="Cytochrome P450"/>
    <property type="match status" value="1"/>
</dbReference>
<evidence type="ECO:0000256" key="1">
    <source>
        <dbReference type="ARBA" id="ARBA00001971"/>
    </source>
</evidence>
<keyword evidence="7" id="KW-0349">Heme</keyword>
<evidence type="ECO:0000256" key="5">
    <source>
        <dbReference type="ARBA" id="ARBA00023004"/>
    </source>
</evidence>
<dbReference type="SUPFAM" id="SSF48264">
    <property type="entry name" value="Cytochrome P450"/>
    <property type="match status" value="1"/>
</dbReference>
<gene>
    <name evidence="9" type="ORF">BU26DRAFT_496612</name>
</gene>
<dbReference type="PANTHER" id="PTHR24305">
    <property type="entry name" value="CYTOCHROME P450"/>
    <property type="match status" value="1"/>
</dbReference>
<dbReference type="InterPro" id="IPR036396">
    <property type="entry name" value="Cyt_P450_sf"/>
</dbReference>
<evidence type="ECO:0000256" key="4">
    <source>
        <dbReference type="ARBA" id="ARBA00023002"/>
    </source>
</evidence>
<dbReference type="EMBL" id="ML987213">
    <property type="protein sequence ID" value="KAF2241183.1"/>
    <property type="molecule type" value="Genomic_DNA"/>
</dbReference>
<dbReference type="CDD" id="cd11061">
    <property type="entry name" value="CYP67-like"/>
    <property type="match status" value="1"/>
</dbReference>
<dbReference type="OrthoDB" id="6692864at2759"/>
<reference evidence="9" key="1">
    <citation type="journal article" date="2020" name="Stud. Mycol.">
        <title>101 Dothideomycetes genomes: a test case for predicting lifestyles and emergence of pathogens.</title>
        <authorList>
            <person name="Haridas S."/>
            <person name="Albert R."/>
            <person name="Binder M."/>
            <person name="Bloem J."/>
            <person name="Labutti K."/>
            <person name="Salamov A."/>
            <person name="Andreopoulos B."/>
            <person name="Baker S."/>
            <person name="Barry K."/>
            <person name="Bills G."/>
            <person name="Bluhm B."/>
            <person name="Cannon C."/>
            <person name="Castanera R."/>
            <person name="Culley D."/>
            <person name="Daum C."/>
            <person name="Ezra D."/>
            <person name="Gonzalez J."/>
            <person name="Henrissat B."/>
            <person name="Kuo A."/>
            <person name="Liang C."/>
            <person name="Lipzen A."/>
            <person name="Lutzoni F."/>
            <person name="Magnuson J."/>
            <person name="Mondo S."/>
            <person name="Nolan M."/>
            <person name="Ohm R."/>
            <person name="Pangilinan J."/>
            <person name="Park H.-J."/>
            <person name="Ramirez L."/>
            <person name="Alfaro M."/>
            <person name="Sun H."/>
            <person name="Tritt A."/>
            <person name="Yoshinaga Y."/>
            <person name="Zwiers L.-H."/>
            <person name="Turgeon B."/>
            <person name="Goodwin S."/>
            <person name="Spatafora J."/>
            <person name="Crous P."/>
            <person name="Grigoriev I."/>
        </authorList>
    </citation>
    <scope>NUCLEOTIDE SEQUENCE</scope>
    <source>
        <strain evidence="9">CBS 122368</strain>
    </source>
</reference>
<protein>
    <submittedName>
        <fullName evidence="9">Cytochrome P450</fullName>
    </submittedName>
</protein>
<dbReference type="Proteomes" id="UP000800094">
    <property type="component" value="Unassembled WGS sequence"/>
</dbReference>
<comment type="cofactor">
    <cofactor evidence="1 7">
        <name>heme</name>
        <dbReference type="ChEBI" id="CHEBI:30413"/>
    </cofactor>
</comment>
<feature type="transmembrane region" description="Helical" evidence="8">
    <location>
        <begin position="6"/>
        <end position="24"/>
    </location>
</feature>
<feature type="transmembrane region" description="Helical" evidence="8">
    <location>
        <begin position="65"/>
        <end position="84"/>
    </location>
</feature>
<keyword evidence="6" id="KW-0503">Monooxygenase</keyword>
<dbReference type="GeneID" id="54579587"/>
<dbReference type="Pfam" id="PF00067">
    <property type="entry name" value="p450"/>
    <property type="match status" value="1"/>
</dbReference>
<keyword evidence="5 7" id="KW-0408">Iron</keyword>
<keyword evidence="4" id="KW-0560">Oxidoreductase</keyword>
<dbReference type="AlphaFoldDB" id="A0A6A6HUH1"/>
<organism evidence="9 10">
    <name type="scientific">Trematosphaeria pertusa</name>
    <dbReference type="NCBI Taxonomy" id="390896"/>
    <lineage>
        <taxon>Eukaryota</taxon>
        <taxon>Fungi</taxon>
        <taxon>Dikarya</taxon>
        <taxon>Ascomycota</taxon>
        <taxon>Pezizomycotina</taxon>
        <taxon>Dothideomycetes</taxon>
        <taxon>Pleosporomycetidae</taxon>
        <taxon>Pleosporales</taxon>
        <taxon>Massarineae</taxon>
        <taxon>Trematosphaeriaceae</taxon>
        <taxon>Trematosphaeria</taxon>
    </lineage>
</organism>
<keyword evidence="8" id="KW-1133">Transmembrane helix</keyword>
<dbReference type="PRINTS" id="PR00463">
    <property type="entry name" value="EP450I"/>
</dbReference>
<keyword evidence="8" id="KW-0472">Membrane</keyword>
<evidence type="ECO:0000256" key="8">
    <source>
        <dbReference type="SAM" id="Phobius"/>
    </source>
</evidence>